<dbReference type="Gene3D" id="3.40.50.2000">
    <property type="entry name" value="Glycogen Phosphorylase B"/>
    <property type="match status" value="1"/>
</dbReference>
<feature type="region of interest" description="Disordered" evidence="1">
    <location>
        <begin position="997"/>
        <end position="1058"/>
    </location>
</feature>
<sequence length="1058" mass="119673">MSETVVNKFSSAQIAEQASAPVRWKLFDAAWYRRRYRVVLSDQECSADDQTLYSLWRQESVKNRRSPNRFFDEKWYLRHNGDVLKSIQNKGIFETGFQHYVDIGSRSCSSHWLFDIGTYLKKNSHVSLRFIYKSGFVNGYDYFLKVGDLERQNPHRFFQQELFIHECLKDGVDFDCEKGGFDQYLALEHPKMGRVRTSWYFDPKWYLERYSDVETMIEEGQFETPLHHYLASDNIDSFDPNPFFSEDYYRERYPDVREAIEKGVFRNGYAHFMASGVHEHRQPHEHVDLEGFAQSCDVKRLCALEKVDDIFALWVKKQEGEVSQIPEDAALATYQKLAIGRVGTALPSIFRSPLSFNYDADSLLSVIVLSEGDYVSVAASLLALHQQNDVSYDVTLVSNGNTEEKKRVSQFARGVRLLYSDTLMSEAEQFKRGLEHAQSPYVVVMRAGMQPTAGALNAIKQAMFYRHIKGGSGPIMQADGRLCEAGSRLWRDGSMTLKGSGRAVTEADLSYEAPLEVVQAGFFFGLRSAFLKALPSIEACGLEAGFAPLALSLRAQGLGVTYLSDVLVRNLSARTPSVENREQQAQKMRRSFASVLMHHPLPHGGAWREKATALHVVMVFPHLPRKCEGGGSRRIFHQIDAFLQNNWFVTIVGLENGEEDHLTVPLDYPPTVECLFGGDAVAQLLTQRRGAIQLLWLNGTQTLTKLAPMLRQDPRMVENVILDTVTQEGGGLHAMEAHLRRLVGANDDQERLKREASDELSNAWMCQYIIAGDAAEERLMRRLGFENVWLLPPVGMSLKRGVQQKGFHERSGLLFPLCIMRSGDAVHDGFDWFCLRIASYLKRHLAEDVPLWIGGYHHPSVDLSFYERFVALEGLAQPVPDHVLMEHCRVLVAPTRVLATQSSEIVEGAAYGIPSVMGSSQLEALHWEDRRDGLNGGFNDPQRFAQAILDVYQDESLWLSVQKNAYQRVSSENQPTDFRKSFADLLACVLGKRPEEKTVSPFSGTAETRRFSPAPLRLRPEPISEGEEHPVSNQEAEESEDGEPDAPLQTRLGVELSQ</sequence>
<feature type="compositionally biased region" description="Acidic residues" evidence="1">
    <location>
        <begin position="1035"/>
        <end position="1044"/>
    </location>
</feature>
<evidence type="ECO:0000313" key="2">
    <source>
        <dbReference type="EMBL" id="GBQ09042.1"/>
    </source>
</evidence>
<gene>
    <name evidence="2" type="ORF">AA15669_2030</name>
</gene>
<keyword evidence="3" id="KW-1185">Reference proteome</keyword>
<reference evidence="2" key="1">
    <citation type="submission" date="2013-04" db="EMBL/GenBank/DDBJ databases">
        <title>The genome sequencing project of 58 acetic acid bacteria.</title>
        <authorList>
            <person name="Okamoto-Kainuma A."/>
            <person name="Ishikawa M."/>
            <person name="Umino S."/>
            <person name="Koizumi Y."/>
            <person name="Shiwa Y."/>
            <person name="Yoshikawa H."/>
            <person name="Matsutani M."/>
            <person name="Matsushita K."/>
        </authorList>
    </citation>
    <scope>NUCLEOTIDE SEQUENCE</scope>
    <source>
        <strain evidence="2">DSM 15669</strain>
    </source>
</reference>
<dbReference type="InterPro" id="IPR029044">
    <property type="entry name" value="Nucleotide-diphossugar_trans"/>
</dbReference>
<comment type="caution">
    <text evidence="2">The sequence shown here is derived from an EMBL/GenBank/DDBJ whole genome shotgun (WGS) entry which is preliminary data.</text>
</comment>
<name>A0ABQ0P1Y2_9PROT</name>
<proteinExistence type="predicted"/>
<protein>
    <submittedName>
        <fullName evidence="2">Glycosyltransferase</fullName>
    </submittedName>
</protein>
<dbReference type="Proteomes" id="UP001062901">
    <property type="component" value="Unassembled WGS sequence"/>
</dbReference>
<dbReference type="EMBL" id="BAQD01000147">
    <property type="protein sequence ID" value="GBQ09042.1"/>
    <property type="molecule type" value="Genomic_DNA"/>
</dbReference>
<dbReference type="SUPFAM" id="SSF53448">
    <property type="entry name" value="Nucleotide-diphospho-sugar transferases"/>
    <property type="match status" value="1"/>
</dbReference>
<accession>A0ABQ0P1Y2</accession>
<dbReference type="RefSeq" id="WP_169584114.1">
    <property type="nucleotide sequence ID" value="NZ_BAQD01000147.1"/>
</dbReference>
<evidence type="ECO:0000256" key="1">
    <source>
        <dbReference type="SAM" id="MobiDB-lite"/>
    </source>
</evidence>
<dbReference type="SUPFAM" id="SSF53756">
    <property type="entry name" value="UDP-Glycosyltransferase/glycogen phosphorylase"/>
    <property type="match status" value="1"/>
</dbReference>
<evidence type="ECO:0000313" key="3">
    <source>
        <dbReference type="Proteomes" id="UP001062901"/>
    </source>
</evidence>
<feature type="compositionally biased region" description="Basic and acidic residues" evidence="1">
    <location>
        <begin position="1018"/>
        <end position="1030"/>
    </location>
</feature>
<organism evidence="2 3">
    <name type="scientific">Saccharibacter floricola DSM 15669</name>
    <dbReference type="NCBI Taxonomy" id="1123227"/>
    <lineage>
        <taxon>Bacteria</taxon>
        <taxon>Pseudomonadati</taxon>
        <taxon>Pseudomonadota</taxon>
        <taxon>Alphaproteobacteria</taxon>
        <taxon>Acetobacterales</taxon>
        <taxon>Acetobacteraceae</taxon>
        <taxon>Saccharibacter</taxon>
    </lineage>
</organism>